<organism evidence="1 2">
    <name type="scientific">Aulographum hederae CBS 113979</name>
    <dbReference type="NCBI Taxonomy" id="1176131"/>
    <lineage>
        <taxon>Eukaryota</taxon>
        <taxon>Fungi</taxon>
        <taxon>Dikarya</taxon>
        <taxon>Ascomycota</taxon>
        <taxon>Pezizomycotina</taxon>
        <taxon>Dothideomycetes</taxon>
        <taxon>Pleosporomycetidae</taxon>
        <taxon>Aulographales</taxon>
        <taxon>Aulographaceae</taxon>
    </lineage>
</organism>
<keyword evidence="2" id="KW-1185">Reference proteome</keyword>
<proteinExistence type="predicted"/>
<accession>A0A6G1GJ90</accession>
<dbReference type="AlphaFoldDB" id="A0A6G1GJ90"/>
<gene>
    <name evidence="1" type="ORF">K402DRAFT_408767</name>
</gene>
<evidence type="ECO:0000313" key="2">
    <source>
        <dbReference type="Proteomes" id="UP000800041"/>
    </source>
</evidence>
<name>A0A6G1GJ90_9PEZI</name>
<reference evidence="1" key="1">
    <citation type="journal article" date="2020" name="Stud. Mycol.">
        <title>101 Dothideomycetes genomes: a test case for predicting lifestyles and emergence of pathogens.</title>
        <authorList>
            <person name="Haridas S."/>
            <person name="Albert R."/>
            <person name="Binder M."/>
            <person name="Bloem J."/>
            <person name="Labutti K."/>
            <person name="Salamov A."/>
            <person name="Andreopoulos B."/>
            <person name="Baker S."/>
            <person name="Barry K."/>
            <person name="Bills G."/>
            <person name="Bluhm B."/>
            <person name="Cannon C."/>
            <person name="Castanera R."/>
            <person name="Culley D."/>
            <person name="Daum C."/>
            <person name="Ezra D."/>
            <person name="Gonzalez J."/>
            <person name="Henrissat B."/>
            <person name="Kuo A."/>
            <person name="Liang C."/>
            <person name="Lipzen A."/>
            <person name="Lutzoni F."/>
            <person name="Magnuson J."/>
            <person name="Mondo S."/>
            <person name="Nolan M."/>
            <person name="Ohm R."/>
            <person name="Pangilinan J."/>
            <person name="Park H.-J."/>
            <person name="Ramirez L."/>
            <person name="Alfaro M."/>
            <person name="Sun H."/>
            <person name="Tritt A."/>
            <person name="Yoshinaga Y."/>
            <person name="Zwiers L.-H."/>
            <person name="Turgeon B."/>
            <person name="Goodwin S."/>
            <person name="Spatafora J."/>
            <person name="Crous P."/>
            <person name="Grigoriev I."/>
        </authorList>
    </citation>
    <scope>NUCLEOTIDE SEQUENCE</scope>
    <source>
        <strain evidence="1">CBS 113979</strain>
    </source>
</reference>
<dbReference type="Proteomes" id="UP000800041">
    <property type="component" value="Unassembled WGS sequence"/>
</dbReference>
<dbReference type="EMBL" id="ML977211">
    <property type="protein sequence ID" value="KAF1981006.1"/>
    <property type="molecule type" value="Genomic_DNA"/>
</dbReference>
<sequence>MGSRISSLKENRLSLLNLPRELRDRIIGYLLVIESRQIASFKADSLLLQIVLDQTIFRIIKIGNRQLLQEAQELFYAQHSFAIAPLPNPRCECRVMRIGPGVDAVCRRNGTQSRRNTSANQPCTLELKCLLPDFSIRRLLHKVEVTLTHDKTVPTDVWMLPLYQVLSEDGFVNVRELKLGFWQESILCLMNKSANGETEQVLWNHDRLAQLEATQLSSGNQTHVPPIERGQMKARKKFLDDVVTNLAKHSWKLKKFEVVGCDSRVKEVIEAAVVLLPFEKLGS</sequence>
<protein>
    <submittedName>
        <fullName evidence="1">Uncharacterized protein</fullName>
    </submittedName>
</protein>
<evidence type="ECO:0000313" key="1">
    <source>
        <dbReference type="EMBL" id="KAF1981006.1"/>
    </source>
</evidence>